<keyword evidence="1" id="KW-1133">Transmembrane helix</keyword>
<accession>A0ABV5GM24</accession>
<proteinExistence type="predicted"/>
<keyword evidence="1" id="KW-0812">Transmembrane</keyword>
<evidence type="ECO:0000313" key="2">
    <source>
        <dbReference type="EMBL" id="MFB9096046.1"/>
    </source>
</evidence>
<gene>
    <name evidence="2" type="ORF">ACFFVF_05925</name>
</gene>
<feature type="transmembrane region" description="Helical" evidence="1">
    <location>
        <begin position="35"/>
        <end position="55"/>
    </location>
</feature>
<dbReference type="EMBL" id="JBHMEY010000013">
    <property type="protein sequence ID" value="MFB9096046.1"/>
    <property type="molecule type" value="Genomic_DNA"/>
</dbReference>
<dbReference type="Proteomes" id="UP001589607">
    <property type="component" value="Unassembled WGS sequence"/>
</dbReference>
<evidence type="ECO:0000256" key="1">
    <source>
        <dbReference type="SAM" id="Phobius"/>
    </source>
</evidence>
<comment type="caution">
    <text evidence="2">The sequence shown here is derived from an EMBL/GenBank/DDBJ whole genome shotgun (WGS) entry which is preliminary data.</text>
</comment>
<evidence type="ECO:0000313" key="3">
    <source>
        <dbReference type="Proteomes" id="UP001589607"/>
    </source>
</evidence>
<protein>
    <submittedName>
        <fullName evidence="2">Uncharacterized protein</fullName>
    </submittedName>
</protein>
<reference evidence="2 3" key="1">
    <citation type="submission" date="2024-09" db="EMBL/GenBank/DDBJ databases">
        <authorList>
            <person name="Sun Q."/>
            <person name="Mori K."/>
        </authorList>
    </citation>
    <scope>NUCLEOTIDE SEQUENCE [LARGE SCALE GENOMIC DNA]</scope>
    <source>
        <strain evidence="2 3">CECT 7955</strain>
    </source>
</reference>
<name>A0ABV5GM24_9FLAO</name>
<dbReference type="RefSeq" id="WP_236457689.1">
    <property type="nucleotide sequence ID" value="NZ_CBCSGE010000013.1"/>
</dbReference>
<organism evidence="2 3">
    <name type="scientific">Flavobacterium jumunjinense</name>
    <dbReference type="NCBI Taxonomy" id="998845"/>
    <lineage>
        <taxon>Bacteria</taxon>
        <taxon>Pseudomonadati</taxon>
        <taxon>Bacteroidota</taxon>
        <taxon>Flavobacteriia</taxon>
        <taxon>Flavobacteriales</taxon>
        <taxon>Flavobacteriaceae</taxon>
        <taxon>Flavobacterium</taxon>
    </lineage>
</organism>
<sequence>MKIFSIIVIAIATLLIVFNFTKLDFNNLLEGDSTVALIGIISGFCAILLMSIYLVSKKIENKSKNN</sequence>
<keyword evidence="3" id="KW-1185">Reference proteome</keyword>
<keyword evidence="1" id="KW-0472">Membrane</keyword>